<feature type="region of interest" description="Disordered" evidence="1">
    <location>
        <begin position="505"/>
        <end position="527"/>
    </location>
</feature>
<dbReference type="AlphaFoldDB" id="A0A951QNP6"/>
<dbReference type="InterPro" id="IPR012334">
    <property type="entry name" value="Pectin_lyas_fold"/>
</dbReference>
<comment type="caution">
    <text evidence="3">The sequence shown here is derived from an EMBL/GenBank/DDBJ whole genome shotgun (WGS) entry which is preliminary data.</text>
</comment>
<dbReference type="Proteomes" id="UP000729701">
    <property type="component" value="Unassembled WGS sequence"/>
</dbReference>
<accession>A0A951QNP6</accession>
<dbReference type="Gene3D" id="2.160.20.10">
    <property type="entry name" value="Single-stranded right-handed beta-helix, Pectin lyase-like"/>
    <property type="match status" value="2"/>
</dbReference>
<organism evidence="3 4">
    <name type="scientific">Cyanomargarita calcarea GSE-NOS-MK-12-04C</name>
    <dbReference type="NCBI Taxonomy" id="2839659"/>
    <lineage>
        <taxon>Bacteria</taxon>
        <taxon>Bacillati</taxon>
        <taxon>Cyanobacteriota</taxon>
        <taxon>Cyanophyceae</taxon>
        <taxon>Nostocales</taxon>
        <taxon>Cyanomargaritaceae</taxon>
        <taxon>Cyanomargarita</taxon>
    </lineage>
</organism>
<feature type="domain" description="Filamentous haemagglutinin FhaB/tRNA nuclease CdiA-like TPS" evidence="2">
    <location>
        <begin position="32"/>
        <end position="142"/>
    </location>
</feature>
<feature type="compositionally biased region" description="Polar residues" evidence="1">
    <location>
        <begin position="514"/>
        <end position="523"/>
    </location>
</feature>
<protein>
    <submittedName>
        <fullName evidence="3">S-layer family protein</fullName>
    </submittedName>
</protein>
<gene>
    <name evidence="3" type="ORF">KME60_20045</name>
</gene>
<evidence type="ECO:0000259" key="2">
    <source>
        <dbReference type="SMART" id="SM00912"/>
    </source>
</evidence>
<reference evidence="3" key="1">
    <citation type="submission" date="2021-05" db="EMBL/GenBank/DDBJ databases">
        <authorList>
            <person name="Pietrasiak N."/>
            <person name="Ward R."/>
            <person name="Stajich J.E."/>
            <person name="Kurbessoian T."/>
        </authorList>
    </citation>
    <scope>NUCLEOTIDE SEQUENCE</scope>
    <source>
        <strain evidence="3">GSE-NOS-MK-12-04C</strain>
    </source>
</reference>
<evidence type="ECO:0000313" key="4">
    <source>
        <dbReference type="Proteomes" id="UP000729701"/>
    </source>
</evidence>
<proteinExistence type="predicted"/>
<dbReference type="SMART" id="SM00912">
    <property type="entry name" value="Haemagg_act"/>
    <property type="match status" value="1"/>
</dbReference>
<dbReference type="SUPFAM" id="SSF51126">
    <property type="entry name" value="Pectin lyase-like"/>
    <property type="match status" value="3"/>
</dbReference>
<evidence type="ECO:0000256" key="1">
    <source>
        <dbReference type="SAM" id="MobiDB-lite"/>
    </source>
</evidence>
<dbReference type="EMBL" id="JAHHGZ010000022">
    <property type="protein sequence ID" value="MBW4669639.1"/>
    <property type="molecule type" value="Genomic_DNA"/>
</dbReference>
<sequence>MQLSPLKLSLFSGSILFYLLTPSSVYSQIVPDTTLPNNSIVLPNCTNCDITGGTTAGTNLFHSFQEFSILKNGTANFENAGNIQNIISRVTGSLRSTIDGTLNAPGANLFFLNPNGIIFKENARLNVGGSFVASTASSLKFPNGEFRVDGTQTPLLTINVPPIALQFGSNPGSIQTRTESKTVSLRVKPNKTLALVGGDIELKGASLTAPEGRIELGSVAGNNLVKLNPIDKGWELGGYEGIQNFQDIKLSDGAYISGNNVNIQIQGKRVTLTGGSQVASIASQNQAGNIKVNASEQVELLGTPGESYQTGLSNQVKGTAQGEQRILEINTKRLIVTGGAQVSTNTFGTGQGANLTVNATDSVELEGNSQEFGPSGLFARVGDGKTEGGSGKGGTLTINTGRLTVENGAQVSTDTYGAGSAGDLRVNASSVKLEGRSPGNNPSGLFAQVGTIGSQVTTGNAGNLTIETGKLEVLGGAQILSAARSQGKGGVLTIKASDSILVSGASAKVEPENPQDTNRSNISVAALPGSTGDAGTLDIKTGLLTVDNLARISADTSGSGKGGTANLTVGQLVIRDRGEVRASSLGSGSGPAGNLNVTANEIRLNGGKLTATSKAGRDGNITLNNLKLLLMQNASQISAEASENANGGNITINAPNGLIVAAPGENNDIIARAVEGRGGNINIATQSIYNFRNLQGLSTPQNTTNDNDIDASSKFGLTGTVNIKTTEIDPKQGLVELPTGTVDPSRLIASGCADLDRALGNQFIITGRGGLPPSPNEPLSSNALWSDTRTLVSTTQRSQSVNTPSPSLKNAVAIVPATGWVFNNKGQVTLISNVSGVNPHLSGQNSASCASR</sequence>
<dbReference type="Pfam" id="PF05860">
    <property type="entry name" value="TPS"/>
    <property type="match status" value="1"/>
</dbReference>
<evidence type="ECO:0000313" key="3">
    <source>
        <dbReference type="EMBL" id="MBW4669639.1"/>
    </source>
</evidence>
<dbReference type="InterPro" id="IPR008638">
    <property type="entry name" value="FhaB/CdiA-like_TPS"/>
</dbReference>
<reference evidence="3" key="2">
    <citation type="journal article" date="2022" name="Microbiol. Resour. Announc.">
        <title>Metagenome Sequencing to Explore Phylogenomics of Terrestrial Cyanobacteria.</title>
        <authorList>
            <person name="Ward R.D."/>
            <person name="Stajich J.E."/>
            <person name="Johansen J.R."/>
            <person name="Huntemann M."/>
            <person name="Clum A."/>
            <person name="Foster B."/>
            <person name="Foster B."/>
            <person name="Roux S."/>
            <person name="Palaniappan K."/>
            <person name="Varghese N."/>
            <person name="Mukherjee S."/>
            <person name="Reddy T.B.K."/>
            <person name="Daum C."/>
            <person name="Copeland A."/>
            <person name="Chen I.A."/>
            <person name="Ivanova N.N."/>
            <person name="Kyrpides N.C."/>
            <person name="Shapiro N."/>
            <person name="Eloe-Fadrosh E.A."/>
            <person name="Pietrasiak N."/>
        </authorList>
    </citation>
    <scope>NUCLEOTIDE SEQUENCE</scope>
    <source>
        <strain evidence="3">GSE-NOS-MK-12-04C</strain>
    </source>
</reference>
<name>A0A951QNP6_9CYAN</name>
<dbReference type="InterPro" id="IPR011050">
    <property type="entry name" value="Pectin_lyase_fold/virulence"/>
</dbReference>
<dbReference type="NCBIfam" id="TIGR01901">
    <property type="entry name" value="adhes_NPXG"/>
    <property type="match status" value="1"/>
</dbReference>